<dbReference type="STRING" id="1524460.IX84_22375"/>
<proteinExistence type="predicted"/>
<dbReference type="EMBL" id="JPOS01000080">
    <property type="protein sequence ID" value="KGE86303.1"/>
    <property type="molecule type" value="Genomic_DNA"/>
</dbReference>
<protein>
    <submittedName>
        <fullName evidence="2">Uncharacterized protein</fullName>
    </submittedName>
</protein>
<evidence type="ECO:0000256" key="1">
    <source>
        <dbReference type="SAM" id="MobiDB-lite"/>
    </source>
</evidence>
<evidence type="ECO:0000313" key="3">
    <source>
        <dbReference type="Proteomes" id="UP000029736"/>
    </source>
</evidence>
<sequence>MNHILSLLEGMKKYKEHREAEEEPPSQSGHERLTEKLVELNMKALDDNWNLLYLVAVKNIKGKTNSNSELPQFITQRSFSITLQFADQLRHNPISNPTLNNIMNALNTFINQYH</sequence>
<reference evidence="2 3" key="1">
    <citation type="journal article" date="2014" name="Int. J. Syst. Evol. Microbiol.">
        <title>Phaeodactylibacter xiamenensis gen. nov., sp. nov., a member of the family Saprospiraceae isolated from the marine alga Phaeodactylum tricornutum.</title>
        <authorList>
            <person name="Chen Z.Jr."/>
            <person name="Lei X."/>
            <person name="Lai Q."/>
            <person name="Li Y."/>
            <person name="Zhang B."/>
            <person name="Zhang J."/>
            <person name="Zhang H."/>
            <person name="Yang L."/>
            <person name="Zheng W."/>
            <person name="Tian Y."/>
            <person name="Yu Z."/>
            <person name="Xu H.Jr."/>
            <person name="Zheng T."/>
        </authorList>
    </citation>
    <scope>NUCLEOTIDE SEQUENCE [LARGE SCALE GENOMIC DNA]</scope>
    <source>
        <strain evidence="2 3">KD52</strain>
    </source>
</reference>
<dbReference type="AlphaFoldDB" id="A0A098S3F2"/>
<dbReference type="Proteomes" id="UP000029736">
    <property type="component" value="Unassembled WGS sequence"/>
</dbReference>
<dbReference type="RefSeq" id="WP_044225565.1">
    <property type="nucleotide sequence ID" value="NZ_JBKAGJ010000067.1"/>
</dbReference>
<name>A0A098S3F2_9BACT</name>
<organism evidence="2 3">
    <name type="scientific">Phaeodactylibacter xiamenensis</name>
    <dbReference type="NCBI Taxonomy" id="1524460"/>
    <lineage>
        <taxon>Bacteria</taxon>
        <taxon>Pseudomonadati</taxon>
        <taxon>Bacteroidota</taxon>
        <taxon>Saprospiria</taxon>
        <taxon>Saprospirales</taxon>
        <taxon>Haliscomenobacteraceae</taxon>
        <taxon>Phaeodactylibacter</taxon>
    </lineage>
</organism>
<comment type="caution">
    <text evidence="2">The sequence shown here is derived from an EMBL/GenBank/DDBJ whole genome shotgun (WGS) entry which is preliminary data.</text>
</comment>
<accession>A0A098S3F2</accession>
<evidence type="ECO:0000313" key="2">
    <source>
        <dbReference type="EMBL" id="KGE86303.1"/>
    </source>
</evidence>
<feature type="region of interest" description="Disordered" evidence="1">
    <location>
        <begin position="13"/>
        <end position="32"/>
    </location>
</feature>
<keyword evidence="3" id="KW-1185">Reference proteome</keyword>
<gene>
    <name evidence="2" type="ORF">IX84_22375</name>
</gene>